<dbReference type="AlphaFoldDB" id="A0AAD1IMR4"/>
<feature type="transmembrane region" description="Helical" evidence="1">
    <location>
        <begin position="77"/>
        <end position="97"/>
    </location>
</feature>
<evidence type="ECO:0000256" key="1">
    <source>
        <dbReference type="SAM" id="Phobius"/>
    </source>
</evidence>
<gene>
    <name evidence="2" type="ORF">MLIT_32130</name>
</gene>
<evidence type="ECO:0000313" key="3">
    <source>
        <dbReference type="Proteomes" id="UP000466607"/>
    </source>
</evidence>
<keyword evidence="1" id="KW-1133">Transmembrane helix</keyword>
<dbReference type="Proteomes" id="UP000466607">
    <property type="component" value="Chromosome"/>
</dbReference>
<keyword evidence="1" id="KW-0812">Transmembrane</keyword>
<name>A0AAD1IMR4_9MYCO</name>
<keyword evidence="1" id="KW-0472">Membrane</keyword>
<feature type="transmembrane region" description="Helical" evidence="1">
    <location>
        <begin position="283"/>
        <end position="300"/>
    </location>
</feature>
<feature type="transmembrane region" description="Helical" evidence="1">
    <location>
        <begin position="12"/>
        <end position="35"/>
    </location>
</feature>
<feature type="transmembrane region" description="Helical" evidence="1">
    <location>
        <begin position="392"/>
        <end position="418"/>
    </location>
</feature>
<feature type="transmembrane region" description="Helical" evidence="1">
    <location>
        <begin position="160"/>
        <end position="178"/>
    </location>
</feature>
<protein>
    <submittedName>
        <fullName evidence="2">Uncharacterized protein</fullName>
    </submittedName>
</protein>
<feature type="transmembrane region" description="Helical" evidence="1">
    <location>
        <begin position="131"/>
        <end position="148"/>
    </location>
</feature>
<accession>A0AAD1IMR4</accession>
<reference evidence="2 3" key="1">
    <citation type="journal article" date="2019" name="Emerg. Microbes Infect.">
        <title>Comprehensive subspecies identification of 175 nontuberculous mycobacteria species based on 7547 genomic profiles.</title>
        <authorList>
            <person name="Matsumoto Y."/>
            <person name="Kinjo T."/>
            <person name="Motooka D."/>
            <person name="Nabeya D."/>
            <person name="Jung N."/>
            <person name="Uechi K."/>
            <person name="Horii T."/>
            <person name="Iida T."/>
            <person name="Fujita J."/>
            <person name="Nakamura S."/>
        </authorList>
    </citation>
    <scope>NUCLEOTIDE SEQUENCE [LARGE SCALE GENOMIC DNA]</scope>
    <source>
        <strain evidence="2 3">JCM 17423</strain>
    </source>
</reference>
<organism evidence="2 3">
    <name type="scientific">Mycolicibacterium litorale</name>
    <dbReference type="NCBI Taxonomy" id="758802"/>
    <lineage>
        <taxon>Bacteria</taxon>
        <taxon>Bacillati</taxon>
        <taxon>Actinomycetota</taxon>
        <taxon>Actinomycetes</taxon>
        <taxon>Mycobacteriales</taxon>
        <taxon>Mycobacteriaceae</taxon>
        <taxon>Mycolicibacterium</taxon>
    </lineage>
</organism>
<keyword evidence="3" id="KW-1185">Reference proteome</keyword>
<feature type="transmembrane region" description="Helical" evidence="1">
    <location>
        <begin position="42"/>
        <end position="71"/>
    </location>
</feature>
<dbReference type="EMBL" id="AP022586">
    <property type="protein sequence ID" value="BBY17621.1"/>
    <property type="molecule type" value="Genomic_DNA"/>
</dbReference>
<evidence type="ECO:0000313" key="2">
    <source>
        <dbReference type="EMBL" id="BBY17621.1"/>
    </source>
</evidence>
<feature type="transmembrane region" description="Helical" evidence="1">
    <location>
        <begin position="104"/>
        <end position="125"/>
    </location>
</feature>
<proteinExistence type="predicted"/>
<feature type="transmembrane region" description="Helical" evidence="1">
    <location>
        <begin position="242"/>
        <end position="271"/>
    </location>
</feature>
<sequence>MPRTGEVDLRGRAATTVMGAAATLAFIGLSLRFGLPTTAAGFLGLTAFVLLNLSPKLSLCVFLSAICFVPYWWGIDLFGYVPAASLISLMVFPGALLRAVRGGNYAVVAVLSIGLFVGLLVALGASIPGHGFVLLAQWVPAFFVGYSLTTQVGIQFVRDTITIVFLVVALLAIVEYLADWNPYFGTAPATEQYLKLGTLQDRGGITRSEGSFAHSIALANSLALAIPMVLTSRFRPVTQATVTALIIVAIFTTFSRSGLVTAGLALAFTLWASHGKISRRTRTTVALGVLATAAVALPWVEGVFNAASQEATRSANHRLRLLELVPYLEAFGTARGYHETAGVFQWFGVVSIDNAFLRLAVNFGWALGSLFLLAAAWTVFRAVNRKANSPEIALASVMPALLTVALITQFGILVWFYMGVAVATTELGRAHMGGLEHEDSREPAFVGQKGMI</sequence>
<feature type="transmembrane region" description="Helical" evidence="1">
    <location>
        <begin position="355"/>
        <end position="380"/>
    </location>
</feature>